<gene>
    <name evidence="1" type="ORF">GCM10023156_53240</name>
</gene>
<sequence length="292" mass="31219">MATDLVHASELANGLYGSVGVHNGISIREISGRSGTESASGAATAQRTFLASGTTDPVAARTALIDGPVLIDTFDGMYRDIIEWEQGESYDSWLLTVKYSFTPAPGRYTVSIDTTGGSILQTTALAQVAYPATGETAIDYGKAIDVQDGSPQGVERIIPALKINVRARISGDYTDEEDAMDYAFLIASCTGHMASGTFLKHAQGELLFMGATGDIIGEDPTLDFAFLSSKNITNQTIGDVVGVTKLGHDYLWYDFKRAKHPTTKMPITSVRQANVGRIYGFADLSVLKIGEV</sequence>
<protein>
    <submittedName>
        <fullName evidence="1">Uncharacterized protein</fullName>
    </submittedName>
</protein>
<reference evidence="2" key="1">
    <citation type="journal article" date="2019" name="Int. J. Syst. Evol. Microbiol.">
        <title>The Global Catalogue of Microorganisms (GCM) 10K type strain sequencing project: providing services to taxonomists for standard genome sequencing and annotation.</title>
        <authorList>
            <consortium name="The Broad Institute Genomics Platform"/>
            <consortium name="The Broad Institute Genome Sequencing Center for Infectious Disease"/>
            <person name="Wu L."/>
            <person name="Ma J."/>
        </authorList>
    </citation>
    <scope>NUCLEOTIDE SEQUENCE [LARGE SCALE GENOMIC DNA]</scope>
    <source>
        <strain evidence="2">JCM 17759</strain>
    </source>
</reference>
<keyword evidence="2" id="KW-1185">Reference proteome</keyword>
<accession>A0ABP8NDD5</accession>
<evidence type="ECO:0000313" key="2">
    <source>
        <dbReference type="Proteomes" id="UP001500840"/>
    </source>
</evidence>
<proteinExistence type="predicted"/>
<dbReference type="Proteomes" id="UP001500840">
    <property type="component" value="Unassembled WGS sequence"/>
</dbReference>
<organism evidence="1 2">
    <name type="scientific">Novipirellula rosea</name>
    <dbReference type="NCBI Taxonomy" id="1031540"/>
    <lineage>
        <taxon>Bacteria</taxon>
        <taxon>Pseudomonadati</taxon>
        <taxon>Planctomycetota</taxon>
        <taxon>Planctomycetia</taxon>
        <taxon>Pirellulales</taxon>
        <taxon>Pirellulaceae</taxon>
        <taxon>Novipirellula</taxon>
    </lineage>
</organism>
<dbReference type="EMBL" id="BAABGA010000074">
    <property type="protein sequence ID" value="GAA4465449.1"/>
    <property type="molecule type" value="Genomic_DNA"/>
</dbReference>
<evidence type="ECO:0000313" key="1">
    <source>
        <dbReference type="EMBL" id="GAA4465449.1"/>
    </source>
</evidence>
<comment type="caution">
    <text evidence="1">The sequence shown here is derived from an EMBL/GenBank/DDBJ whole genome shotgun (WGS) entry which is preliminary data.</text>
</comment>
<dbReference type="RefSeq" id="WP_345326845.1">
    <property type="nucleotide sequence ID" value="NZ_BAABGA010000074.1"/>
</dbReference>
<name>A0ABP8NDD5_9BACT</name>